<evidence type="ECO:0000313" key="3">
    <source>
        <dbReference type="Proteomes" id="UP000269721"/>
    </source>
</evidence>
<evidence type="ECO:0000256" key="1">
    <source>
        <dbReference type="SAM" id="MobiDB-lite"/>
    </source>
</evidence>
<feature type="region of interest" description="Disordered" evidence="1">
    <location>
        <begin position="1"/>
        <end position="24"/>
    </location>
</feature>
<reference evidence="3" key="1">
    <citation type="journal article" date="2018" name="Nat. Microbiol.">
        <title>Leveraging single-cell genomics to expand the fungal tree of life.</title>
        <authorList>
            <person name="Ahrendt S.R."/>
            <person name="Quandt C.A."/>
            <person name="Ciobanu D."/>
            <person name="Clum A."/>
            <person name="Salamov A."/>
            <person name="Andreopoulos B."/>
            <person name="Cheng J.F."/>
            <person name="Woyke T."/>
            <person name="Pelin A."/>
            <person name="Henrissat B."/>
            <person name="Reynolds N.K."/>
            <person name="Benny G.L."/>
            <person name="Smith M.E."/>
            <person name="James T.Y."/>
            <person name="Grigoriev I.V."/>
        </authorList>
    </citation>
    <scope>NUCLEOTIDE SEQUENCE [LARGE SCALE GENOMIC DNA]</scope>
</reference>
<feature type="compositionally biased region" description="Basic and acidic residues" evidence="1">
    <location>
        <begin position="611"/>
        <end position="621"/>
    </location>
</feature>
<gene>
    <name evidence="2" type="ORF">BDK51DRAFT_40665</name>
</gene>
<sequence length="723" mass="78682">MDPGETPIRNQDHAYSTTVSSVGTSRTGGEQLLLLFGKDVGRIDDGLKVSTRLFRITEHSRLIAAPRPPAPCSIRGSHKLGTMDSTSYVKYLFEGSGVENNLDYGAIRREMENMSSQSFANQTLDYLDRRGERRDGGRPGPLDTRSREAEESLALVRRRFEMAANQQEVGEERIPRDRGHQNQESFARYREDRISPTPAQGSIGSAAPYRPADRRLHTESLQSHPAHGRDPRSDRDQYSMEGSQTFRPLRTGVGVEEIEGGRKEGASSRGLDSNLGAGFAGGRKDGVSSRGPDSSLGAGFAGSGAGVSEPEVAIASAASTAGIGRDRLSSRDGSGSGRDIGSERSSTPIASILAILAEQNALNQDVCVKLEINNIEGLESALDTIETVLRLVPQMEEAYLSPPPQFATSVHEAVWTHKSRLTGDSDSDTDRPRAGHPVPRKMPDTLRVVRGWARDAAEIEVLKDFRRRVLATLRVPEHGSVQDCLAEIRNLAGGSKGTRGVRTEDPNDASHKAVAQFCDLFEVRTSEVIPRMKSLYVFWVEVQDGLDRVREALNLNDTMPAGRVLIHAAEAIISLEELSAGALDGFVVRKRASLSSPNHAEAAAAATTATADKESVHEPRSHSPFCVDDSLDDYGSDRAHVDPADDPRWTMRKHETDSGASVPVSGSSIERPMEVDDDTCDDRYVDLDGVRRAAESSESSSSLSIARRRVEHATGLERLLGYR</sequence>
<feature type="region of interest" description="Disordered" evidence="1">
    <location>
        <begin position="188"/>
        <end position="295"/>
    </location>
</feature>
<organism evidence="2 3">
    <name type="scientific">Blyttiomyces helicus</name>
    <dbReference type="NCBI Taxonomy" id="388810"/>
    <lineage>
        <taxon>Eukaryota</taxon>
        <taxon>Fungi</taxon>
        <taxon>Fungi incertae sedis</taxon>
        <taxon>Chytridiomycota</taxon>
        <taxon>Chytridiomycota incertae sedis</taxon>
        <taxon>Chytridiomycetes</taxon>
        <taxon>Chytridiomycetes incertae sedis</taxon>
        <taxon>Blyttiomyces</taxon>
    </lineage>
</organism>
<dbReference type="AlphaFoldDB" id="A0A4P9W8N1"/>
<dbReference type="Proteomes" id="UP000269721">
    <property type="component" value="Unassembled WGS sequence"/>
</dbReference>
<feature type="compositionally biased region" description="Basic and acidic residues" evidence="1">
    <location>
        <begin position="227"/>
        <end position="238"/>
    </location>
</feature>
<feature type="region of interest" description="Disordered" evidence="1">
    <location>
        <begin position="419"/>
        <end position="442"/>
    </location>
</feature>
<keyword evidence="3" id="KW-1185">Reference proteome</keyword>
<feature type="compositionally biased region" description="Basic and acidic residues" evidence="1">
    <location>
        <begin position="126"/>
        <end position="137"/>
    </location>
</feature>
<evidence type="ECO:0000313" key="2">
    <source>
        <dbReference type="EMBL" id="RKO88889.1"/>
    </source>
</evidence>
<dbReference type="OrthoDB" id="2020926at2759"/>
<name>A0A4P9W8N1_9FUNG</name>
<feature type="compositionally biased region" description="Low complexity" evidence="1">
    <location>
        <begin position="331"/>
        <end position="344"/>
    </location>
</feature>
<proteinExistence type="predicted"/>
<accession>A0A4P9W8N1</accession>
<dbReference type="EMBL" id="KZ996418">
    <property type="protein sequence ID" value="RKO88889.1"/>
    <property type="molecule type" value="Genomic_DNA"/>
</dbReference>
<protein>
    <submittedName>
        <fullName evidence="2">Uncharacterized protein</fullName>
    </submittedName>
</protein>
<feature type="region of interest" description="Disordered" evidence="1">
    <location>
        <begin position="125"/>
        <end position="149"/>
    </location>
</feature>
<feature type="compositionally biased region" description="Basic and acidic residues" evidence="1">
    <location>
        <begin position="635"/>
        <end position="657"/>
    </location>
</feature>
<feature type="region of interest" description="Disordered" evidence="1">
    <location>
        <begin position="603"/>
        <end position="680"/>
    </location>
</feature>
<feature type="region of interest" description="Disordered" evidence="1">
    <location>
        <begin position="325"/>
        <end position="344"/>
    </location>
</feature>